<evidence type="ECO:0000256" key="10">
    <source>
        <dbReference type="ARBA" id="ARBA00043675"/>
    </source>
</evidence>
<comment type="catalytic activity">
    <reaction evidence="13">
        <text>1D-myo-inositol hexakisphosphate + H2O = 1D-myo-inositol 1,2,4,5,6-pentakisphosphate + phosphate</text>
        <dbReference type="Rhea" id="RHEA:16989"/>
        <dbReference type="ChEBI" id="CHEBI:15377"/>
        <dbReference type="ChEBI" id="CHEBI:43474"/>
        <dbReference type="ChEBI" id="CHEBI:57798"/>
        <dbReference type="ChEBI" id="CHEBI:58130"/>
        <dbReference type="EC" id="3.1.3.8"/>
    </reaction>
    <physiologicalReaction direction="left-to-right" evidence="13">
        <dbReference type="Rhea" id="RHEA:16990"/>
    </physiologicalReaction>
</comment>
<evidence type="ECO:0000256" key="3">
    <source>
        <dbReference type="ARBA" id="ARBA00022525"/>
    </source>
</evidence>
<dbReference type="InterPro" id="IPR000560">
    <property type="entry name" value="His_Pase_clade-2"/>
</dbReference>
<sequence>MARAWIIERETIALLVIPLAAAQLILAAPHVSRRDTAPTVLPSSIGQNLGQYSPYFNVATYTPFPTACSLTQVNILERHGARYPTGSASKLLKATIKKLQKDHSIGKDTLVKLGAEESHDAGGTAYQRYGSFLATSGKDPFVCTTAASRCVDSAANWTQGLQEASHGSIALAPPLVFPEKNFNNTLDNHNCPAYSEDASTQILQDLATRNFPPTTSRLNSYLNKPVLDDLDTANLMEMCAFESVDKSPFCDLFQTEEWPLFEYYADLDKFYGTGYGNALGPIQGVGYVNELIARLTGNPVSDGTNTNRTLTSDPTTFPFDRPLYADFSHDSEIAAITSALGLFREPGGAMLSTTTVDPKRAWVFSRISPFAGRMVVERLRCGGEVKVRILVDDAVQKLEFCEGVTSDGLCPLAAFVQSQSFATSNGNGKWGTCFTS</sequence>
<dbReference type="GO" id="GO:0005576">
    <property type="term" value="C:extracellular region"/>
    <property type="evidence" value="ECO:0007669"/>
    <property type="project" value="UniProtKB-SubCell"/>
</dbReference>
<dbReference type="PIRSF" id="PIRSF000894">
    <property type="entry name" value="Acid_phosphatase"/>
    <property type="match status" value="1"/>
</dbReference>
<evidence type="ECO:0000256" key="17">
    <source>
        <dbReference type="PIRSR" id="PIRSR000894-2"/>
    </source>
</evidence>
<proteinExistence type="predicted"/>
<evidence type="ECO:0000256" key="18">
    <source>
        <dbReference type="SAM" id="SignalP"/>
    </source>
</evidence>
<feature type="disulfide bond" evidence="17">
    <location>
        <begin position="401"/>
        <end position="410"/>
    </location>
</feature>
<feature type="active site" description="Nucleophile" evidence="16">
    <location>
        <position position="79"/>
    </location>
</feature>
<evidence type="ECO:0000256" key="2">
    <source>
        <dbReference type="ARBA" id="ARBA00011245"/>
    </source>
</evidence>
<keyword evidence="6" id="KW-0325">Glycoprotein</keyword>
<evidence type="ECO:0000313" key="19">
    <source>
        <dbReference type="EMBL" id="KDQ13677.1"/>
    </source>
</evidence>
<gene>
    <name evidence="19" type="ORF">BOTBODRAFT_175390</name>
</gene>
<evidence type="ECO:0000256" key="5">
    <source>
        <dbReference type="ARBA" id="ARBA00023157"/>
    </source>
</evidence>
<evidence type="ECO:0000256" key="13">
    <source>
        <dbReference type="ARBA" id="ARBA00043788"/>
    </source>
</evidence>
<dbReference type="PROSITE" id="PS00778">
    <property type="entry name" value="HIS_ACID_PHOSPHAT_2"/>
    <property type="match status" value="1"/>
</dbReference>
<dbReference type="HOGENOM" id="CLU_020880_0_1_1"/>
<dbReference type="Pfam" id="PF00328">
    <property type="entry name" value="His_Phos_2"/>
    <property type="match status" value="1"/>
</dbReference>
<evidence type="ECO:0000313" key="20">
    <source>
        <dbReference type="Proteomes" id="UP000027195"/>
    </source>
</evidence>
<comment type="catalytic activity">
    <reaction evidence="9">
        <text>1D-myo-inositol 1,2,5,6-tetrakisphosphate + H2O = 1D-myo-inositol 1,2,6-trisphosphate + phosphate</text>
        <dbReference type="Rhea" id="RHEA:77119"/>
        <dbReference type="ChEBI" id="CHEBI:15377"/>
        <dbReference type="ChEBI" id="CHEBI:43474"/>
        <dbReference type="ChEBI" id="CHEBI:195535"/>
        <dbReference type="ChEBI" id="CHEBI:195537"/>
    </reaction>
    <physiologicalReaction direction="left-to-right" evidence="9">
        <dbReference type="Rhea" id="RHEA:77120"/>
    </physiologicalReaction>
</comment>
<evidence type="ECO:0000256" key="14">
    <source>
        <dbReference type="ARBA" id="ARBA00044106"/>
    </source>
</evidence>
<dbReference type="CDD" id="cd07061">
    <property type="entry name" value="HP_HAP_like"/>
    <property type="match status" value="1"/>
</dbReference>
<evidence type="ECO:0000256" key="1">
    <source>
        <dbReference type="ARBA" id="ARBA00004613"/>
    </source>
</evidence>
<evidence type="ECO:0000256" key="12">
    <source>
        <dbReference type="ARBA" id="ARBA00043748"/>
    </source>
</evidence>
<dbReference type="PANTHER" id="PTHR20963:SF24">
    <property type="entry name" value="3-PHYTASE B"/>
    <property type="match status" value="1"/>
</dbReference>
<keyword evidence="4" id="KW-0378">Hydrolase</keyword>
<dbReference type="Proteomes" id="UP000027195">
    <property type="component" value="Unassembled WGS sequence"/>
</dbReference>
<feature type="disulfide bond" evidence="17">
    <location>
        <begin position="68"/>
        <end position="381"/>
    </location>
</feature>
<dbReference type="GO" id="GO:0003993">
    <property type="term" value="F:acid phosphatase activity"/>
    <property type="evidence" value="ECO:0007669"/>
    <property type="project" value="TreeGrafter"/>
</dbReference>
<keyword evidence="3" id="KW-0964">Secreted</keyword>
<evidence type="ECO:0000256" key="6">
    <source>
        <dbReference type="ARBA" id="ARBA00023180"/>
    </source>
</evidence>
<keyword evidence="20" id="KW-1185">Reference proteome</keyword>
<dbReference type="EMBL" id="KL198042">
    <property type="protein sequence ID" value="KDQ13677.1"/>
    <property type="molecule type" value="Genomic_DNA"/>
</dbReference>
<keyword evidence="5 17" id="KW-1015">Disulfide bond</keyword>
<dbReference type="SUPFAM" id="SSF53254">
    <property type="entry name" value="Phosphoglycerate mutase-like"/>
    <property type="match status" value="1"/>
</dbReference>
<dbReference type="InParanoid" id="A0A067MP57"/>
<feature type="chain" id="PRO_5001641435" description="Phytase A" evidence="18">
    <location>
        <begin position="28"/>
        <end position="436"/>
    </location>
</feature>
<evidence type="ECO:0000256" key="11">
    <source>
        <dbReference type="ARBA" id="ARBA00043721"/>
    </source>
</evidence>
<comment type="catalytic activity">
    <reaction evidence="10">
        <text>1D-myo-inositol 1,2-bisphosphate + H2O = 1D-myo-inositol 2-phosphate + phosphate</text>
        <dbReference type="Rhea" id="RHEA:77135"/>
        <dbReference type="ChEBI" id="CHEBI:15377"/>
        <dbReference type="ChEBI" id="CHEBI:43474"/>
        <dbReference type="ChEBI" id="CHEBI:84142"/>
        <dbReference type="ChEBI" id="CHEBI:195539"/>
    </reaction>
    <physiologicalReaction direction="left-to-right" evidence="10">
        <dbReference type="Rhea" id="RHEA:77136"/>
    </physiologicalReaction>
</comment>
<organism evidence="19 20">
    <name type="scientific">Botryobasidium botryosum (strain FD-172 SS1)</name>
    <dbReference type="NCBI Taxonomy" id="930990"/>
    <lineage>
        <taxon>Eukaryota</taxon>
        <taxon>Fungi</taxon>
        <taxon>Dikarya</taxon>
        <taxon>Basidiomycota</taxon>
        <taxon>Agaricomycotina</taxon>
        <taxon>Agaricomycetes</taxon>
        <taxon>Cantharellales</taxon>
        <taxon>Botryobasidiaceae</taxon>
        <taxon>Botryobasidium</taxon>
    </lineage>
</organism>
<evidence type="ECO:0000256" key="4">
    <source>
        <dbReference type="ARBA" id="ARBA00022801"/>
    </source>
</evidence>
<dbReference type="InterPro" id="IPR016274">
    <property type="entry name" value="Histidine_acid_Pase_euk"/>
</dbReference>
<dbReference type="InterPro" id="IPR033379">
    <property type="entry name" value="Acid_Pase_AS"/>
</dbReference>
<evidence type="ECO:0000256" key="7">
    <source>
        <dbReference type="ARBA" id="ARBA00041857"/>
    </source>
</evidence>
<dbReference type="OrthoDB" id="6509975at2759"/>
<evidence type="ECO:0000256" key="8">
    <source>
        <dbReference type="ARBA" id="ARBA00042300"/>
    </source>
</evidence>
<evidence type="ECO:0000256" key="16">
    <source>
        <dbReference type="PIRSR" id="PIRSR000894-1"/>
    </source>
</evidence>
<protein>
    <recommendedName>
        <fullName evidence="14">Phytase A</fullName>
    </recommendedName>
    <alternativeName>
        <fullName evidence="15">Histidine acid phosphatase phyA</fullName>
    </alternativeName>
    <alternativeName>
        <fullName evidence="8">Myo-inositol hexakisphosphate phosphohydrolase A</fullName>
    </alternativeName>
    <alternativeName>
        <fullName evidence="7">Myo-inositol-hexaphosphate 3-phosphohydrolase A</fullName>
    </alternativeName>
</protein>
<comment type="catalytic activity">
    <reaction evidence="12">
        <text>1D-myo-inositol 1,2,4,5,6-pentakisphosphate + H2O = 1D-myo-inositol 1,2,5,6-tetrakisphosphate + phosphate</text>
        <dbReference type="Rhea" id="RHEA:77115"/>
        <dbReference type="ChEBI" id="CHEBI:15377"/>
        <dbReference type="ChEBI" id="CHEBI:43474"/>
        <dbReference type="ChEBI" id="CHEBI:57798"/>
        <dbReference type="ChEBI" id="CHEBI:195535"/>
    </reaction>
    <physiologicalReaction direction="left-to-right" evidence="12">
        <dbReference type="Rhea" id="RHEA:77116"/>
    </physiologicalReaction>
</comment>
<dbReference type="Gene3D" id="3.40.50.1240">
    <property type="entry name" value="Phosphoglycerate mutase-like"/>
    <property type="match status" value="1"/>
</dbReference>
<feature type="signal peptide" evidence="18">
    <location>
        <begin position="1"/>
        <end position="27"/>
    </location>
</feature>
<dbReference type="AlphaFoldDB" id="A0A067MP57"/>
<comment type="subunit">
    <text evidence="2">Monomer.</text>
</comment>
<accession>A0A067MP57</accession>
<name>A0A067MP57_BOTB1</name>
<comment type="catalytic activity">
    <reaction evidence="11">
        <text>1D-myo-inositol 1,2,6-trisphosphate + H2O = 1D-myo-inositol 1,2-bisphosphate + phosphate</text>
        <dbReference type="Rhea" id="RHEA:77131"/>
        <dbReference type="ChEBI" id="CHEBI:15377"/>
        <dbReference type="ChEBI" id="CHEBI:43474"/>
        <dbReference type="ChEBI" id="CHEBI:195537"/>
        <dbReference type="ChEBI" id="CHEBI:195539"/>
    </reaction>
    <physiologicalReaction direction="left-to-right" evidence="11">
        <dbReference type="Rhea" id="RHEA:77132"/>
    </physiologicalReaction>
</comment>
<comment type="subcellular location">
    <subcellularLocation>
        <location evidence="1">Secreted</location>
    </subcellularLocation>
</comment>
<feature type="disulfide bond" evidence="17">
    <location>
        <begin position="239"/>
        <end position="250"/>
    </location>
</feature>
<reference evidence="20" key="1">
    <citation type="journal article" date="2014" name="Proc. Natl. Acad. Sci. U.S.A.">
        <title>Extensive sampling of basidiomycete genomes demonstrates inadequacy of the white-rot/brown-rot paradigm for wood decay fungi.</title>
        <authorList>
            <person name="Riley R."/>
            <person name="Salamov A.A."/>
            <person name="Brown D.W."/>
            <person name="Nagy L.G."/>
            <person name="Floudas D."/>
            <person name="Held B.W."/>
            <person name="Levasseur A."/>
            <person name="Lombard V."/>
            <person name="Morin E."/>
            <person name="Otillar R."/>
            <person name="Lindquist E.A."/>
            <person name="Sun H."/>
            <person name="LaButti K.M."/>
            <person name="Schmutz J."/>
            <person name="Jabbour D."/>
            <person name="Luo H."/>
            <person name="Baker S.E."/>
            <person name="Pisabarro A.G."/>
            <person name="Walton J.D."/>
            <person name="Blanchette R.A."/>
            <person name="Henrissat B."/>
            <person name="Martin F."/>
            <person name="Cullen D."/>
            <person name="Hibbett D.S."/>
            <person name="Grigoriev I.V."/>
        </authorList>
    </citation>
    <scope>NUCLEOTIDE SEQUENCE [LARGE SCALE GENOMIC DNA]</scope>
    <source>
        <strain evidence="20">FD-172 SS1</strain>
    </source>
</reference>
<dbReference type="InterPro" id="IPR029033">
    <property type="entry name" value="His_PPase_superfam"/>
</dbReference>
<evidence type="ECO:0000256" key="15">
    <source>
        <dbReference type="ARBA" id="ARBA00044262"/>
    </source>
</evidence>
<keyword evidence="18" id="KW-0732">Signal</keyword>
<feature type="active site" description="Proton donor" evidence="16">
    <location>
        <position position="330"/>
    </location>
</feature>
<dbReference type="PANTHER" id="PTHR20963">
    <property type="entry name" value="MULTIPLE INOSITOL POLYPHOSPHATE PHOSPHATASE-RELATED"/>
    <property type="match status" value="1"/>
</dbReference>
<evidence type="ECO:0000256" key="9">
    <source>
        <dbReference type="ARBA" id="ARBA00043670"/>
    </source>
</evidence>
<dbReference type="STRING" id="930990.A0A067MP57"/>
<dbReference type="PROSITE" id="PS00616">
    <property type="entry name" value="HIS_ACID_PHOSPHAT_1"/>
    <property type="match status" value="1"/>
</dbReference>
<dbReference type="GO" id="GO:0016158">
    <property type="term" value="F:inositol hexakisphosphate 3-phosphatase activity"/>
    <property type="evidence" value="ECO:0007669"/>
    <property type="project" value="UniProtKB-EC"/>
</dbReference>